<dbReference type="Gene3D" id="3.50.50.60">
    <property type="entry name" value="FAD/NAD(P)-binding domain"/>
    <property type="match status" value="2"/>
</dbReference>
<dbReference type="GO" id="GO:0005737">
    <property type="term" value="C:cytoplasm"/>
    <property type="evidence" value="ECO:0007669"/>
    <property type="project" value="TreeGrafter"/>
</dbReference>
<dbReference type="SUPFAM" id="SSF51905">
    <property type="entry name" value="FAD/NAD(P)-binding domain"/>
    <property type="match status" value="1"/>
</dbReference>
<evidence type="ECO:0000313" key="4">
    <source>
        <dbReference type="Proteomes" id="UP000326202"/>
    </source>
</evidence>
<sequence>MNGIAKPRHVGVIGAGIVGICTALYLQRDGHRVTVIDRGPPGEGTSKGNAAIIAGASCEPVAMPGILWRVPGMLLDPLGPLAIRWSYLPKLAPWLLKFVAASAPARVENASVALWALSQQSVPAFKTLMREAGLLDMLREEGWLSIYRSDKSFASAQHELELSRRRGVKMEILGQHELRQMEPTLAPDFKHGVLYPEHAQTVNNFRLVQELAQHFVRNGGRILQEEVRGFEMGPQGPTHIATAAGKHAIDAVVLAAGAWSKRLTQMLGHRVPLDTERGYHVMLPNPAVTPRRPIHIADYGFVATPLEHGLRFAGTVELGGLDLPPNYDRARVLLERGRTVFPGLQEQGKTEWMGFRPSVPDSVPVISGGDHANCFFAYGHGHLGLTYGAITGRLIADLVAGRASGLDMTPYRVDRRW</sequence>
<name>A0A5J6MJS7_9PROT</name>
<dbReference type="RefSeq" id="WP_151177056.1">
    <property type="nucleotide sequence ID" value="NZ_CP042906.1"/>
</dbReference>
<dbReference type="OrthoDB" id="9805337at2"/>
<organism evidence="3 4">
    <name type="scientific">Hypericibacter terrae</name>
    <dbReference type="NCBI Taxonomy" id="2602015"/>
    <lineage>
        <taxon>Bacteria</taxon>
        <taxon>Pseudomonadati</taxon>
        <taxon>Pseudomonadota</taxon>
        <taxon>Alphaproteobacteria</taxon>
        <taxon>Rhodospirillales</taxon>
        <taxon>Dongiaceae</taxon>
        <taxon>Hypericibacter</taxon>
    </lineage>
</organism>
<dbReference type="PANTHER" id="PTHR13847:SF289">
    <property type="entry name" value="GLYCINE OXIDASE"/>
    <property type="match status" value="1"/>
</dbReference>
<evidence type="ECO:0000256" key="1">
    <source>
        <dbReference type="ARBA" id="ARBA00023002"/>
    </source>
</evidence>
<keyword evidence="4" id="KW-1185">Reference proteome</keyword>
<keyword evidence="1" id="KW-0560">Oxidoreductase</keyword>
<dbReference type="EMBL" id="CP042906">
    <property type="protein sequence ID" value="QEX16735.1"/>
    <property type="molecule type" value="Genomic_DNA"/>
</dbReference>
<dbReference type="KEGG" id="htq:FRZ44_20300"/>
<dbReference type="InterPro" id="IPR006076">
    <property type="entry name" value="FAD-dep_OxRdtase"/>
</dbReference>
<protein>
    <submittedName>
        <fullName evidence="3">D-amino-acid dehydrogenase</fullName>
    </submittedName>
</protein>
<accession>A0A5J6MJS7</accession>
<reference evidence="3 4" key="1">
    <citation type="submission" date="2019-08" db="EMBL/GenBank/DDBJ databases">
        <title>Hyperibacter terrae gen. nov., sp. nov. and Hyperibacter viscosus sp. nov., two new members in the family Rhodospirillaceae isolated from the rhizosphere of Hypericum perforatum.</title>
        <authorList>
            <person name="Noviana Z."/>
        </authorList>
    </citation>
    <scope>NUCLEOTIDE SEQUENCE [LARGE SCALE GENOMIC DNA]</scope>
    <source>
        <strain evidence="3 4">R5913</strain>
    </source>
</reference>
<gene>
    <name evidence="3" type="ORF">FRZ44_20300</name>
</gene>
<dbReference type="AlphaFoldDB" id="A0A5J6MJS7"/>
<evidence type="ECO:0000313" key="3">
    <source>
        <dbReference type="EMBL" id="QEX16735.1"/>
    </source>
</evidence>
<dbReference type="GO" id="GO:0016491">
    <property type="term" value="F:oxidoreductase activity"/>
    <property type="evidence" value="ECO:0007669"/>
    <property type="project" value="UniProtKB-KW"/>
</dbReference>
<evidence type="ECO:0000259" key="2">
    <source>
        <dbReference type="Pfam" id="PF01266"/>
    </source>
</evidence>
<dbReference type="Proteomes" id="UP000326202">
    <property type="component" value="Chromosome"/>
</dbReference>
<feature type="domain" description="FAD dependent oxidoreductase" evidence="2">
    <location>
        <begin position="10"/>
        <end position="398"/>
    </location>
</feature>
<dbReference type="Pfam" id="PF01266">
    <property type="entry name" value="DAO"/>
    <property type="match status" value="1"/>
</dbReference>
<proteinExistence type="predicted"/>
<dbReference type="InterPro" id="IPR036188">
    <property type="entry name" value="FAD/NAD-bd_sf"/>
</dbReference>
<dbReference type="PANTHER" id="PTHR13847">
    <property type="entry name" value="SARCOSINE DEHYDROGENASE-RELATED"/>
    <property type="match status" value="1"/>
</dbReference>
<dbReference type="Gene3D" id="3.30.9.10">
    <property type="entry name" value="D-Amino Acid Oxidase, subunit A, domain 2"/>
    <property type="match status" value="1"/>
</dbReference>
<dbReference type="SUPFAM" id="SSF54373">
    <property type="entry name" value="FAD-linked reductases, C-terminal domain"/>
    <property type="match status" value="1"/>
</dbReference>